<evidence type="ECO:0000256" key="5">
    <source>
        <dbReference type="ARBA" id="ARBA00023136"/>
    </source>
</evidence>
<name>A0A846RTZ0_9MICC</name>
<protein>
    <submittedName>
        <fullName evidence="8">MFS family permease</fullName>
    </submittedName>
</protein>
<evidence type="ECO:0000256" key="2">
    <source>
        <dbReference type="ARBA" id="ARBA00022448"/>
    </source>
</evidence>
<evidence type="ECO:0000256" key="1">
    <source>
        <dbReference type="ARBA" id="ARBA00004651"/>
    </source>
</evidence>
<dbReference type="SUPFAM" id="SSF103473">
    <property type="entry name" value="MFS general substrate transporter"/>
    <property type="match status" value="1"/>
</dbReference>
<feature type="domain" description="Major facilitator superfamily (MFS) profile" evidence="7">
    <location>
        <begin position="1"/>
        <end position="392"/>
    </location>
</feature>
<dbReference type="GO" id="GO:0005886">
    <property type="term" value="C:plasma membrane"/>
    <property type="evidence" value="ECO:0007669"/>
    <property type="project" value="UniProtKB-SubCell"/>
</dbReference>
<feature type="transmembrane region" description="Helical" evidence="6">
    <location>
        <begin position="138"/>
        <end position="158"/>
    </location>
</feature>
<feature type="transmembrane region" description="Helical" evidence="6">
    <location>
        <begin position="220"/>
        <end position="244"/>
    </location>
</feature>
<keyword evidence="5 6" id="KW-0472">Membrane</keyword>
<gene>
    <name evidence="8" type="ORF">BJ994_003585</name>
</gene>
<dbReference type="PROSITE" id="PS50850">
    <property type="entry name" value="MFS"/>
    <property type="match status" value="1"/>
</dbReference>
<dbReference type="GO" id="GO:0022857">
    <property type="term" value="F:transmembrane transporter activity"/>
    <property type="evidence" value="ECO:0007669"/>
    <property type="project" value="InterPro"/>
</dbReference>
<evidence type="ECO:0000256" key="3">
    <source>
        <dbReference type="ARBA" id="ARBA00022692"/>
    </source>
</evidence>
<feature type="transmembrane region" description="Helical" evidence="6">
    <location>
        <begin position="42"/>
        <end position="64"/>
    </location>
</feature>
<proteinExistence type="predicted"/>
<keyword evidence="9" id="KW-1185">Reference proteome</keyword>
<dbReference type="Proteomes" id="UP000547458">
    <property type="component" value="Unassembled WGS sequence"/>
</dbReference>
<dbReference type="PANTHER" id="PTHR43385:SF1">
    <property type="entry name" value="RIBOFLAVIN TRANSPORTER RIBJ"/>
    <property type="match status" value="1"/>
</dbReference>
<evidence type="ECO:0000259" key="7">
    <source>
        <dbReference type="PROSITE" id="PS50850"/>
    </source>
</evidence>
<feature type="transmembrane region" description="Helical" evidence="6">
    <location>
        <begin position="305"/>
        <end position="325"/>
    </location>
</feature>
<dbReference type="EMBL" id="JAATJL010000001">
    <property type="protein sequence ID" value="NJC24509.1"/>
    <property type="molecule type" value="Genomic_DNA"/>
</dbReference>
<evidence type="ECO:0000256" key="4">
    <source>
        <dbReference type="ARBA" id="ARBA00022989"/>
    </source>
</evidence>
<organism evidence="8 9">
    <name type="scientific">Arthrobacter pigmenti</name>
    <dbReference type="NCBI Taxonomy" id="271432"/>
    <lineage>
        <taxon>Bacteria</taxon>
        <taxon>Bacillati</taxon>
        <taxon>Actinomycetota</taxon>
        <taxon>Actinomycetes</taxon>
        <taxon>Micrococcales</taxon>
        <taxon>Micrococcaceae</taxon>
        <taxon>Arthrobacter</taxon>
    </lineage>
</organism>
<feature type="transmembrane region" description="Helical" evidence="6">
    <location>
        <begin position="170"/>
        <end position="189"/>
    </location>
</feature>
<feature type="transmembrane region" description="Helical" evidence="6">
    <location>
        <begin position="371"/>
        <end position="390"/>
    </location>
</feature>
<dbReference type="AlphaFoldDB" id="A0A846RTZ0"/>
<comment type="caution">
    <text evidence="8">The sequence shown here is derived from an EMBL/GenBank/DDBJ whole genome shotgun (WGS) entry which is preliminary data.</text>
</comment>
<feature type="transmembrane region" description="Helical" evidence="6">
    <location>
        <begin position="250"/>
        <end position="271"/>
    </location>
</feature>
<keyword evidence="3 6" id="KW-0812">Transmembrane</keyword>
<dbReference type="RefSeq" id="WP_342450430.1">
    <property type="nucleotide sequence ID" value="NZ_JAATJL010000001.1"/>
</dbReference>
<dbReference type="InterPro" id="IPR011701">
    <property type="entry name" value="MFS"/>
</dbReference>
<sequence>MTVDRDRPRGGLAAMCIAQTTSWGLLYYSLPVALVPISRDTGWPIAAMTAAFSAGLIVSALVGVRVGRALDRTGPRLLMSAGSIVGVLALLLVAWSPGFAVFAAAWLLAGFAQAAVFYQPAFVVITRWYGAARARIRALTTLTLIAGFASTIFAPVTAALIDGLGWRDTYLVLAGILAAVTIPLHWFFLNANWSEPTGPPAGSASGQDTRTLMRSGPFRLLQLTMALSTLALFAVTFNLIALFLERGISYQSAALAFGLIGVGQVIGRIAYSALPSSTSPVRRMVVLNALGASCVWALALTAGPAGLLVAVAVIAGMVRGCNTLLQATAVSDRWGTQSFGQLQGAFAAPVTIVGALAPAAGPALASALGGYPAMAMVMAVLATVSVLTAART</sequence>
<feature type="transmembrane region" description="Helical" evidence="6">
    <location>
        <begin position="12"/>
        <end position="30"/>
    </location>
</feature>
<accession>A0A846RTZ0</accession>
<feature type="transmembrane region" description="Helical" evidence="6">
    <location>
        <begin position="76"/>
        <end position="95"/>
    </location>
</feature>
<comment type="subcellular location">
    <subcellularLocation>
        <location evidence="1">Cell membrane</location>
        <topology evidence="1">Multi-pass membrane protein</topology>
    </subcellularLocation>
</comment>
<keyword evidence="4 6" id="KW-1133">Transmembrane helix</keyword>
<dbReference type="PANTHER" id="PTHR43385">
    <property type="entry name" value="RIBOFLAVIN TRANSPORTER RIBJ"/>
    <property type="match status" value="1"/>
</dbReference>
<reference evidence="8 9" key="1">
    <citation type="submission" date="2020-03" db="EMBL/GenBank/DDBJ databases">
        <title>Sequencing the genomes of 1000 actinobacteria strains.</title>
        <authorList>
            <person name="Klenk H.-P."/>
        </authorList>
    </citation>
    <scope>NUCLEOTIDE SEQUENCE [LARGE SCALE GENOMIC DNA]</scope>
    <source>
        <strain evidence="8 9">DSM 16403</strain>
    </source>
</reference>
<keyword evidence="2" id="KW-0813">Transport</keyword>
<dbReference type="InterPro" id="IPR052983">
    <property type="entry name" value="MFS_Riboflavin_Transporter"/>
</dbReference>
<evidence type="ECO:0000256" key="6">
    <source>
        <dbReference type="SAM" id="Phobius"/>
    </source>
</evidence>
<evidence type="ECO:0000313" key="9">
    <source>
        <dbReference type="Proteomes" id="UP000547458"/>
    </source>
</evidence>
<feature type="transmembrane region" description="Helical" evidence="6">
    <location>
        <begin position="101"/>
        <end position="126"/>
    </location>
</feature>
<dbReference type="InterPro" id="IPR020846">
    <property type="entry name" value="MFS_dom"/>
</dbReference>
<evidence type="ECO:0000313" key="8">
    <source>
        <dbReference type="EMBL" id="NJC24509.1"/>
    </source>
</evidence>
<dbReference type="Gene3D" id="1.20.1250.20">
    <property type="entry name" value="MFS general substrate transporter like domains"/>
    <property type="match status" value="1"/>
</dbReference>
<dbReference type="Pfam" id="PF07690">
    <property type="entry name" value="MFS_1"/>
    <property type="match status" value="1"/>
</dbReference>
<dbReference type="InterPro" id="IPR036259">
    <property type="entry name" value="MFS_trans_sf"/>
</dbReference>